<evidence type="ECO:0008006" key="3">
    <source>
        <dbReference type="Google" id="ProtNLM"/>
    </source>
</evidence>
<protein>
    <recommendedName>
        <fullName evidence="3">Tetratricopeptide repeat-like domain-containing protein</fullName>
    </recommendedName>
</protein>
<evidence type="ECO:0000256" key="1">
    <source>
        <dbReference type="SAM" id="Phobius"/>
    </source>
</evidence>
<dbReference type="SUPFAM" id="SSF48452">
    <property type="entry name" value="TPR-like"/>
    <property type="match status" value="1"/>
</dbReference>
<dbReference type="InterPro" id="IPR011990">
    <property type="entry name" value="TPR-like_helical_dom_sf"/>
</dbReference>
<comment type="caution">
    <text evidence="2">The sequence shown here is derived from an EMBL/GenBank/DDBJ whole genome shotgun (WGS) entry which is preliminary data.</text>
</comment>
<accession>A0A645FYV3</accession>
<evidence type="ECO:0000313" key="2">
    <source>
        <dbReference type="EMBL" id="MPN19605.1"/>
    </source>
</evidence>
<keyword evidence="1" id="KW-0812">Transmembrane</keyword>
<dbReference type="Gene3D" id="1.25.40.10">
    <property type="entry name" value="Tetratricopeptide repeat domain"/>
    <property type="match status" value="1"/>
</dbReference>
<keyword evidence="1" id="KW-0472">Membrane</keyword>
<organism evidence="2">
    <name type="scientific">bioreactor metagenome</name>
    <dbReference type="NCBI Taxonomy" id="1076179"/>
    <lineage>
        <taxon>unclassified sequences</taxon>
        <taxon>metagenomes</taxon>
        <taxon>ecological metagenomes</taxon>
    </lineage>
</organism>
<feature type="transmembrane region" description="Helical" evidence="1">
    <location>
        <begin position="33"/>
        <end position="54"/>
    </location>
</feature>
<dbReference type="EMBL" id="VSSQ01067197">
    <property type="protein sequence ID" value="MPN19605.1"/>
    <property type="molecule type" value="Genomic_DNA"/>
</dbReference>
<dbReference type="Pfam" id="PF13174">
    <property type="entry name" value="TPR_6"/>
    <property type="match status" value="2"/>
</dbReference>
<dbReference type="InterPro" id="IPR019734">
    <property type="entry name" value="TPR_rpt"/>
</dbReference>
<dbReference type="PROSITE" id="PS50005">
    <property type="entry name" value="TPR"/>
    <property type="match status" value="1"/>
</dbReference>
<dbReference type="AlphaFoldDB" id="A0A645FYV3"/>
<name>A0A645FYV3_9ZZZZ</name>
<gene>
    <name evidence="2" type="ORF">SDC9_166977</name>
</gene>
<reference evidence="2" key="1">
    <citation type="submission" date="2019-08" db="EMBL/GenBank/DDBJ databases">
        <authorList>
            <person name="Kucharzyk K."/>
            <person name="Murdoch R.W."/>
            <person name="Higgins S."/>
            <person name="Loffler F."/>
        </authorList>
    </citation>
    <scope>NUCLEOTIDE SEQUENCE</scope>
</reference>
<dbReference type="SMART" id="SM00028">
    <property type="entry name" value="TPR"/>
    <property type="match status" value="3"/>
</dbReference>
<sequence>MSNKKDHKTDELESVEHVLSTSEAFIEKYQKQIIFSVATIVLVVLAILAFRNFYIQPREIAAETEMGKAQSFFAVDSFKVALEGNKDIIGFKEIVSEYGITKSGNLATAYAGICYYKLGQYENAIKFLSQYDSNDNYFSTSVIGLIGDAYVELGENSKALSYFEKAVDTKNEVLSPVYLKKSGIVYESLKQPEKALKAYNEIKENYSKSTEAADIEKYIARIQK</sequence>
<dbReference type="Pfam" id="PF13181">
    <property type="entry name" value="TPR_8"/>
    <property type="match status" value="1"/>
</dbReference>
<keyword evidence="1" id="KW-1133">Transmembrane helix</keyword>
<proteinExistence type="predicted"/>